<dbReference type="Proteomes" id="UP001287356">
    <property type="component" value="Unassembled WGS sequence"/>
</dbReference>
<keyword evidence="2" id="KW-1185">Reference proteome</keyword>
<evidence type="ECO:0000313" key="1">
    <source>
        <dbReference type="EMBL" id="KAK3362128.1"/>
    </source>
</evidence>
<comment type="caution">
    <text evidence="1">The sequence shown here is derived from an EMBL/GenBank/DDBJ whole genome shotgun (WGS) entry which is preliminary data.</text>
</comment>
<gene>
    <name evidence="1" type="ORF">B0T24DRAFT_684335</name>
</gene>
<proteinExistence type="predicted"/>
<accession>A0AAE0JUL7</accession>
<sequence>MSRERRRLLLGSSAGQGIAGNVILRYSIDSVRHEWESLPATISTVVTHGLVSLSHAYSILQYQYRNYPSPTSDPPCSEATSASLQIMNMGHINDVLMFAQVYSEDVKSTKEKQQPLEENFTRILFEIIVNEVTKVDKAAKAAKAKA</sequence>
<reference evidence="1" key="1">
    <citation type="journal article" date="2023" name="Mol. Phylogenet. Evol.">
        <title>Genome-scale phylogeny and comparative genomics of the fungal order Sordariales.</title>
        <authorList>
            <person name="Hensen N."/>
            <person name="Bonometti L."/>
            <person name="Westerberg I."/>
            <person name="Brannstrom I.O."/>
            <person name="Guillou S."/>
            <person name="Cros-Aarteil S."/>
            <person name="Calhoun S."/>
            <person name="Haridas S."/>
            <person name="Kuo A."/>
            <person name="Mondo S."/>
            <person name="Pangilinan J."/>
            <person name="Riley R."/>
            <person name="LaButti K."/>
            <person name="Andreopoulos B."/>
            <person name="Lipzen A."/>
            <person name="Chen C."/>
            <person name="Yan M."/>
            <person name="Daum C."/>
            <person name="Ng V."/>
            <person name="Clum A."/>
            <person name="Steindorff A."/>
            <person name="Ohm R.A."/>
            <person name="Martin F."/>
            <person name="Silar P."/>
            <person name="Natvig D.O."/>
            <person name="Lalanne C."/>
            <person name="Gautier V."/>
            <person name="Ament-Velasquez S.L."/>
            <person name="Kruys A."/>
            <person name="Hutchinson M.I."/>
            <person name="Powell A.J."/>
            <person name="Barry K."/>
            <person name="Miller A.N."/>
            <person name="Grigoriev I.V."/>
            <person name="Debuchy R."/>
            <person name="Gladieux P."/>
            <person name="Hiltunen Thoren M."/>
            <person name="Johannesson H."/>
        </authorList>
    </citation>
    <scope>NUCLEOTIDE SEQUENCE</scope>
    <source>
        <strain evidence="1">CBS 958.72</strain>
    </source>
</reference>
<reference evidence="1" key="2">
    <citation type="submission" date="2023-06" db="EMBL/GenBank/DDBJ databases">
        <authorList>
            <consortium name="Lawrence Berkeley National Laboratory"/>
            <person name="Haridas S."/>
            <person name="Hensen N."/>
            <person name="Bonometti L."/>
            <person name="Westerberg I."/>
            <person name="Brannstrom I.O."/>
            <person name="Guillou S."/>
            <person name="Cros-Aarteil S."/>
            <person name="Calhoun S."/>
            <person name="Kuo A."/>
            <person name="Mondo S."/>
            <person name="Pangilinan J."/>
            <person name="Riley R."/>
            <person name="Labutti K."/>
            <person name="Andreopoulos B."/>
            <person name="Lipzen A."/>
            <person name="Chen C."/>
            <person name="Yanf M."/>
            <person name="Daum C."/>
            <person name="Ng V."/>
            <person name="Clum A."/>
            <person name="Steindorff A."/>
            <person name="Ohm R."/>
            <person name="Martin F."/>
            <person name="Silar P."/>
            <person name="Natvig D."/>
            <person name="Lalanne C."/>
            <person name="Gautier V."/>
            <person name="Ament-Velasquez S.L."/>
            <person name="Kruys A."/>
            <person name="Hutchinson M.I."/>
            <person name="Powell A.J."/>
            <person name="Barry K."/>
            <person name="Miller A.N."/>
            <person name="Grigoriev I.V."/>
            <person name="Debuchy R."/>
            <person name="Gladieux P."/>
            <person name="Thoren M.H."/>
            <person name="Johannesson H."/>
        </authorList>
    </citation>
    <scope>NUCLEOTIDE SEQUENCE</scope>
    <source>
        <strain evidence="1">CBS 958.72</strain>
    </source>
</reference>
<organism evidence="1 2">
    <name type="scientific">Lasiosphaeria ovina</name>
    <dbReference type="NCBI Taxonomy" id="92902"/>
    <lineage>
        <taxon>Eukaryota</taxon>
        <taxon>Fungi</taxon>
        <taxon>Dikarya</taxon>
        <taxon>Ascomycota</taxon>
        <taxon>Pezizomycotina</taxon>
        <taxon>Sordariomycetes</taxon>
        <taxon>Sordariomycetidae</taxon>
        <taxon>Sordariales</taxon>
        <taxon>Lasiosphaeriaceae</taxon>
        <taxon>Lasiosphaeria</taxon>
    </lineage>
</organism>
<protein>
    <submittedName>
        <fullName evidence="1">Uncharacterized protein</fullName>
    </submittedName>
</protein>
<dbReference type="EMBL" id="JAULSN010000010">
    <property type="protein sequence ID" value="KAK3362128.1"/>
    <property type="molecule type" value="Genomic_DNA"/>
</dbReference>
<dbReference type="AlphaFoldDB" id="A0AAE0JUL7"/>
<name>A0AAE0JUL7_9PEZI</name>
<evidence type="ECO:0000313" key="2">
    <source>
        <dbReference type="Proteomes" id="UP001287356"/>
    </source>
</evidence>